<keyword evidence="2" id="KW-1185">Reference proteome</keyword>
<dbReference type="WBParaSite" id="nRc.2.0.1.t22584-RA">
    <property type="protein sequence ID" value="nRc.2.0.1.t22584-RA"/>
    <property type="gene ID" value="nRc.2.0.1.g22584"/>
</dbReference>
<dbReference type="AlphaFoldDB" id="A0A915J7Y9"/>
<accession>A0A915J7Y9</accession>
<dbReference type="Proteomes" id="UP000887565">
    <property type="component" value="Unplaced"/>
</dbReference>
<protein>
    <submittedName>
        <fullName evidence="3">Uncharacterized protein</fullName>
    </submittedName>
</protein>
<evidence type="ECO:0000256" key="1">
    <source>
        <dbReference type="SAM" id="MobiDB-lite"/>
    </source>
</evidence>
<proteinExistence type="predicted"/>
<sequence length="72" mass="7901">MQLLVNQAPNRPPAIAIDPQEAGRANPNPDADGPPPQNLKRSLPKVQLAGPKRDVIMPEFCPNLDERDPEIK</sequence>
<evidence type="ECO:0000313" key="3">
    <source>
        <dbReference type="WBParaSite" id="nRc.2.0.1.t22584-RA"/>
    </source>
</evidence>
<evidence type="ECO:0000313" key="2">
    <source>
        <dbReference type="Proteomes" id="UP000887565"/>
    </source>
</evidence>
<name>A0A915J7Y9_ROMCU</name>
<feature type="region of interest" description="Disordered" evidence="1">
    <location>
        <begin position="1"/>
        <end position="72"/>
    </location>
</feature>
<organism evidence="2 3">
    <name type="scientific">Romanomermis culicivorax</name>
    <name type="common">Nematode worm</name>
    <dbReference type="NCBI Taxonomy" id="13658"/>
    <lineage>
        <taxon>Eukaryota</taxon>
        <taxon>Metazoa</taxon>
        <taxon>Ecdysozoa</taxon>
        <taxon>Nematoda</taxon>
        <taxon>Enoplea</taxon>
        <taxon>Dorylaimia</taxon>
        <taxon>Mermithida</taxon>
        <taxon>Mermithoidea</taxon>
        <taxon>Mermithidae</taxon>
        <taxon>Romanomermis</taxon>
    </lineage>
</organism>
<reference evidence="3" key="1">
    <citation type="submission" date="2022-11" db="UniProtKB">
        <authorList>
            <consortium name="WormBaseParasite"/>
        </authorList>
    </citation>
    <scope>IDENTIFICATION</scope>
</reference>